<proteinExistence type="predicted"/>
<dbReference type="EMBL" id="VLTL01000071">
    <property type="protein sequence ID" value="KAA0163175.1"/>
    <property type="molecule type" value="Genomic_DNA"/>
</dbReference>
<evidence type="ECO:0000313" key="4">
    <source>
        <dbReference type="Proteomes" id="UP000322899"/>
    </source>
</evidence>
<accession>A0A5A8C502</accession>
<dbReference type="EMBL" id="VLTO01000104">
    <property type="protein sequence ID" value="KAA0164171.1"/>
    <property type="molecule type" value="Genomic_DNA"/>
</dbReference>
<dbReference type="Proteomes" id="UP000324907">
    <property type="component" value="Unassembled WGS sequence"/>
</dbReference>
<dbReference type="EMBL" id="VLTM01000161">
    <property type="protein sequence ID" value="KAA0147619.1"/>
    <property type="molecule type" value="Genomic_DNA"/>
</dbReference>
<gene>
    <name evidence="3" type="ORF">FNF27_07828</name>
    <name evidence="2" type="ORF">FNF28_04400</name>
    <name evidence="1" type="ORF">FNF31_07554</name>
</gene>
<reference evidence="4 5" key="1">
    <citation type="submission" date="2019-07" db="EMBL/GenBank/DDBJ databases">
        <title>Genomes of Cafeteria roenbergensis.</title>
        <authorList>
            <person name="Fischer M.G."/>
            <person name="Hackl T."/>
            <person name="Roman M."/>
        </authorList>
    </citation>
    <scope>NUCLEOTIDE SEQUENCE [LARGE SCALE GENOMIC DNA]</scope>
    <source>
        <strain evidence="1 6">Cflag</strain>
        <strain evidence="3 4">E4-10P</strain>
        <strain evidence="2 5">RCC970-E3</strain>
    </source>
</reference>
<evidence type="ECO:0000313" key="3">
    <source>
        <dbReference type="EMBL" id="KAA0164171.1"/>
    </source>
</evidence>
<dbReference type="Proteomes" id="UP000325113">
    <property type="component" value="Unassembled WGS sequence"/>
</dbReference>
<evidence type="ECO:0000313" key="1">
    <source>
        <dbReference type="EMBL" id="KAA0147619.1"/>
    </source>
</evidence>
<comment type="caution">
    <text evidence="1">The sequence shown here is derived from an EMBL/GenBank/DDBJ whole genome shotgun (WGS) entry which is preliminary data.</text>
</comment>
<protein>
    <submittedName>
        <fullName evidence="1">Uncharacterized protein</fullName>
    </submittedName>
</protein>
<sequence>MDDDFSLPGAATGVAAAADALLCFDPWEADPAAVDRLIAELAANAPEDSAGALALPPPRAPLSLLPSPCLPAAGI</sequence>
<evidence type="ECO:0000313" key="2">
    <source>
        <dbReference type="EMBL" id="KAA0163175.1"/>
    </source>
</evidence>
<organism evidence="1 6">
    <name type="scientific">Cafeteria roenbergensis</name>
    <name type="common">Marine flagellate</name>
    <dbReference type="NCBI Taxonomy" id="33653"/>
    <lineage>
        <taxon>Eukaryota</taxon>
        <taxon>Sar</taxon>
        <taxon>Stramenopiles</taxon>
        <taxon>Bigyra</taxon>
        <taxon>Opalozoa</taxon>
        <taxon>Bicosoecida</taxon>
        <taxon>Cafeteriaceae</taxon>
        <taxon>Cafeteria</taxon>
    </lineage>
</organism>
<evidence type="ECO:0000313" key="6">
    <source>
        <dbReference type="Proteomes" id="UP000325113"/>
    </source>
</evidence>
<evidence type="ECO:0000313" key="5">
    <source>
        <dbReference type="Proteomes" id="UP000324907"/>
    </source>
</evidence>
<dbReference type="AlphaFoldDB" id="A0A5A8C502"/>
<name>A0A5A8C502_CAFRO</name>
<dbReference type="Proteomes" id="UP000322899">
    <property type="component" value="Unassembled WGS sequence"/>
</dbReference>